<evidence type="ECO:0000313" key="6">
    <source>
        <dbReference type="EnsemblPlants" id="OPUNC12G12490.1"/>
    </source>
</evidence>
<dbReference type="eggNOG" id="ENOG502QT06">
    <property type="taxonomic scope" value="Eukaryota"/>
</dbReference>
<dbReference type="GO" id="GO:0004672">
    <property type="term" value="F:protein kinase activity"/>
    <property type="evidence" value="ECO:0007669"/>
    <property type="project" value="InterPro"/>
</dbReference>
<accession>A0A0E0MN00</accession>
<dbReference type="STRING" id="4537.A0A0E0MN00"/>
<dbReference type="PROSITE" id="PS00107">
    <property type="entry name" value="PROTEIN_KINASE_ATP"/>
    <property type="match status" value="1"/>
</dbReference>
<dbReference type="PROSITE" id="PS50011">
    <property type="entry name" value="PROTEIN_KINASE_DOM"/>
    <property type="match status" value="1"/>
</dbReference>
<evidence type="ECO:0000259" key="5">
    <source>
        <dbReference type="PROSITE" id="PS50011"/>
    </source>
</evidence>
<evidence type="ECO:0000256" key="4">
    <source>
        <dbReference type="SAM" id="Phobius"/>
    </source>
</evidence>
<feature type="domain" description="Protein kinase" evidence="5">
    <location>
        <begin position="202"/>
        <end position="474"/>
    </location>
</feature>
<dbReference type="GO" id="GO:0051707">
    <property type="term" value="P:response to other organism"/>
    <property type="evidence" value="ECO:0007669"/>
    <property type="project" value="UniProtKB-ARBA"/>
</dbReference>
<dbReference type="HOGENOM" id="CLU_532537_0_0_1"/>
<dbReference type="InterPro" id="IPR050528">
    <property type="entry name" value="L-type_Lectin-RKs"/>
</dbReference>
<dbReference type="AlphaFoldDB" id="A0A0E0MN00"/>
<evidence type="ECO:0000256" key="2">
    <source>
        <dbReference type="ARBA" id="ARBA00022840"/>
    </source>
</evidence>
<organism evidence="6">
    <name type="scientific">Oryza punctata</name>
    <name type="common">Red rice</name>
    <dbReference type="NCBI Taxonomy" id="4537"/>
    <lineage>
        <taxon>Eukaryota</taxon>
        <taxon>Viridiplantae</taxon>
        <taxon>Streptophyta</taxon>
        <taxon>Embryophyta</taxon>
        <taxon>Tracheophyta</taxon>
        <taxon>Spermatophyta</taxon>
        <taxon>Magnoliopsida</taxon>
        <taxon>Liliopsida</taxon>
        <taxon>Poales</taxon>
        <taxon>Poaceae</taxon>
        <taxon>BOP clade</taxon>
        <taxon>Oryzoideae</taxon>
        <taxon>Oryzeae</taxon>
        <taxon>Oryzinae</taxon>
        <taxon>Oryza</taxon>
    </lineage>
</organism>
<evidence type="ECO:0000256" key="1">
    <source>
        <dbReference type="ARBA" id="ARBA00022741"/>
    </source>
</evidence>
<dbReference type="InterPro" id="IPR017441">
    <property type="entry name" value="Protein_kinase_ATP_BS"/>
</dbReference>
<keyword evidence="4" id="KW-0812">Transmembrane</keyword>
<dbReference type="InterPro" id="IPR011009">
    <property type="entry name" value="Kinase-like_dom_sf"/>
</dbReference>
<feature type="binding site" evidence="3">
    <location>
        <position position="239"/>
    </location>
    <ligand>
        <name>ATP</name>
        <dbReference type="ChEBI" id="CHEBI:30616"/>
    </ligand>
</feature>
<dbReference type="OMA" id="MSINANM"/>
<keyword evidence="2 3" id="KW-0067">ATP-binding</keyword>
<protein>
    <recommendedName>
        <fullName evidence="5">Protein kinase domain-containing protein</fullName>
    </recommendedName>
</protein>
<sequence length="512" mass="56453">MAIGGQKQHNLVPASLYLAGGWLLLLLSASPCEARWLKDKKSVWLTAVVATVVAVVVAVVLIVIAYRMFRRMRRVAAAAAEEEDYREQKMFYGGYFAPARVVDNPMSINANMVRSPERMWWSPARRAPASPALGAVSSPPNNMRSAVGLAQRHIASLNPKTAPVASSSQPRTTNPLPGFSPALPVRLKEFSYQSLAEATSNFHKSNELGRGRSGKVFKGAFRVPENVDKDDSKIDVAIKRFDKNIDISQIRGDLKRKYSLKHRNLVTLLGYGLHKGRLYLVYDLMHCGSLDQRLYSDVETVGADDGQPSRHVMSWDERCNIIKDAALGLYQLHVSNAFHGSVKASNILLEPGLHGRRARLGDFTYSKVAPAPQEARTSTAATTPSLETDMLDFGALILEVVCGRRRSDCGVPKFTSLLDWVWALHAEGRLPAAVDEKLAGNFDSEHAVNLLLVGLACTHEPQRRPTIDEVSMVVSGTKSPPEVSAGMRPPREVHTSYDEIFRNIRSTRKACC</sequence>
<evidence type="ECO:0000313" key="7">
    <source>
        <dbReference type="Proteomes" id="UP000026962"/>
    </source>
</evidence>
<dbReference type="SUPFAM" id="SSF56112">
    <property type="entry name" value="Protein kinase-like (PK-like)"/>
    <property type="match status" value="1"/>
</dbReference>
<dbReference type="GO" id="GO:0005524">
    <property type="term" value="F:ATP binding"/>
    <property type="evidence" value="ECO:0007669"/>
    <property type="project" value="UniProtKB-UniRule"/>
</dbReference>
<dbReference type="InterPro" id="IPR000719">
    <property type="entry name" value="Prot_kinase_dom"/>
</dbReference>
<feature type="transmembrane region" description="Helical" evidence="4">
    <location>
        <begin position="44"/>
        <end position="66"/>
    </location>
</feature>
<proteinExistence type="predicted"/>
<dbReference type="InterPro" id="IPR001245">
    <property type="entry name" value="Ser-Thr/Tyr_kinase_cat_dom"/>
</dbReference>
<dbReference type="Gene3D" id="1.10.510.10">
    <property type="entry name" value="Transferase(Phosphotransferase) domain 1"/>
    <property type="match status" value="1"/>
</dbReference>
<reference evidence="6" key="1">
    <citation type="submission" date="2015-04" db="UniProtKB">
        <authorList>
            <consortium name="EnsemblPlants"/>
        </authorList>
    </citation>
    <scope>IDENTIFICATION</scope>
</reference>
<reference evidence="6" key="2">
    <citation type="submission" date="2018-05" db="EMBL/GenBank/DDBJ databases">
        <title>OpunRS2 (Oryza punctata Reference Sequence Version 2).</title>
        <authorList>
            <person name="Zhang J."/>
            <person name="Kudrna D."/>
            <person name="Lee S."/>
            <person name="Talag J."/>
            <person name="Welchert J."/>
            <person name="Wing R.A."/>
        </authorList>
    </citation>
    <scope>NUCLEOTIDE SEQUENCE [LARGE SCALE GENOMIC DNA]</scope>
</reference>
<dbReference type="EnsemblPlants" id="OPUNC12G12490.1">
    <property type="protein sequence ID" value="OPUNC12G12490.1"/>
    <property type="gene ID" value="OPUNC12G12490"/>
</dbReference>
<dbReference type="Proteomes" id="UP000026962">
    <property type="component" value="Chromosome 12"/>
</dbReference>
<keyword evidence="7" id="KW-1185">Reference proteome</keyword>
<dbReference type="Pfam" id="PF07714">
    <property type="entry name" value="PK_Tyr_Ser-Thr"/>
    <property type="match status" value="1"/>
</dbReference>
<dbReference type="Gramene" id="OPUNC12G12490.1">
    <property type="protein sequence ID" value="OPUNC12G12490.1"/>
    <property type="gene ID" value="OPUNC12G12490"/>
</dbReference>
<dbReference type="PANTHER" id="PTHR27007">
    <property type="match status" value="1"/>
</dbReference>
<keyword evidence="4" id="KW-1133">Transmembrane helix</keyword>
<keyword evidence="1 3" id="KW-0547">Nucleotide-binding</keyword>
<name>A0A0E0MN00_ORYPU</name>
<evidence type="ECO:0000256" key="3">
    <source>
        <dbReference type="PROSITE-ProRule" id="PRU10141"/>
    </source>
</evidence>
<dbReference type="Gene3D" id="3.30.200.20">
    <property type="entry name" value="Phosphorylase Kinase, domain 1"/>
    <property type="match status" value="1"/>
</dbReference>
<keyword evidence="4" id="KW-0472">Membrane</keyword>